<evidence type="ECO:0000259" key="3">
    <source>
        <dbReference type="PROSITE" id="PS51176"/>
    </source>
</evidence>
<feature type="region of interest" description="Disordered" evidence="2">
    <location>
        <begin position="345"/>
        <end position="380"/>
    </location>
</feature>
<evidence type="ECO:0000313" key="4">
    <source>
        <dbReference type="EMBL" id="KAL3758823.1"/>
    </source>
</evidence>
<keyword evidence="1" id="KW-0560">Oxidoreductase</keyword>
<gene>
    <name evidence="4" type="ORF">ACHAWU_007940</name>
</gene>
<evidence type="ECO:0000313" key="5">
    <source>
        <dbReference type="Proteomes" id="UP001530293"/>
    </source>
</evidence>
<dbReference type="InterPro" id="IPR036291">
    <property type="entry name" value="NAD(P)-bd_dom_sf"/>
</dbReference>
<dbReference type="AlphaFoldDB" id="A0ABD3M4F9"/>
<feature type="domain" description="Prephenate/arogenate dehydrogenase" evidence="3">
    <location>
        <begin position="188"/>
        <end position="511"/>
    </location>
</feature>
<dbReference type="Gene3D" id="3.40.50.720">
    <property type="entry name" value="NAD(P)-binding Rossmann-like Domain"/>
    <property type="match status" value="1"/>
</dbReference>
<evidence type="ECO:0000256" key="2">
    <source>
        <dbReference type="SAM" id="MobiDB-lite"/>
    </source>
</evidence>
<comment type="caution">
    <text evidence="4">The sequence shown here is derived from an EMBL/GenBank/DDBJ whole genome shotgun (WGS) entry which is preliminary data.</text>
</comment>
<evidence type="ECO:0000256" key="1">
    <source>
        <dbReference type="ARBA" id="ARBA00023002"/>
    </source>
</evidence>
<feature type="compositionally biased region" description="Basic and acidic residues" evidence="2">
    <location>
        <begin position="368"/>
        <end position="380"/>
    </location>
</feature>
<name>A0ABD3M4F9_9STRA</name>
<organism evidence="4 5">
    <name type="scientific">Discostella pseudostelligera</name>
    <dbReference type="NCBI Taxonomy" id="259834"/>
    <lineage>
        <taxon>Eukaryota</taxon>
        <taxon>Sar</taxon>
        <taxon>Stramenopiles</taxon>
        <taxon>Ochrophyta</taxon>
        <taxon>Bacillariophyta</taxon>
        <taxon>Coscinodiscophyceae</taxon>
        <taxon>Thalassiosirophycidae</taxon>
        <taxon>Stephanodiscales</taxon>
        <taxon>Stephanodiscaceae</taxon>
        <taxon>Discostella</taxon>
    </lineage>
</organism>
<dbReference type="Pfam" id="PF26213">
    <property type="entry name" value="TYRAAT1_C"/>
    <property type="match status" value="1"/>
</dbReference>
<dbReference type="Proteomes" id="UP001530293">
    <property type="component" value="Unassembled WGS sequence"/>
</dbReference>
<dbReference type="InterPro" id="IPR059064">
    <property type="entry name" value="TYRAAT2_C"/>
</dbReference>
<dbReference type="InterPro" id="IPR045011">
    <property type="entry name" value="TYRAAT1/2"/>
</dbReference>
<dbReference type="SUPFAM" id="SSF51735">
    <property type="entry name" value="NAD(P)-binding Rossmann-fold domains"/>
    <property type="match status" value="1"/>
</dbReference>
<protein>
    <recommendedName>
        <fullName evidence="3">Prephenate/arogenate dehydrogenase domain-containing protein</fullName>
    </recommendedName>
</protein>
<dbReference type="GO" id="GO:0016491">
    <property type="term" value="F:oxidoreductase activity"/>
    <property type="evidence" value="ECO:0007669"/>
    <property type="project" value="UniProtKB-KW"/>
</dbReference>
<dbReference type="InterPro" id="IPR003099">
    <property type="entry name" value="Prephen_DH"/>
</dbReference>
<dbReference type="PANTHER" id="PTHR43207">
    <property type="entry name" value="AROGENATE DEHYDROGENASE-RELATED"/>
    <property type="match status" value="1"/>
</dbReference>
<dbReference type="EMBL" id="JALLBG020000219">
    <property type="protein sequence ID" value="KAL3758823.1"/>
    <property type="molecule type" value="Genomic_DNA"/>
</dbReference>
<reference evidence="4 5" key="1">
    <citation type="submission" date="2024-10" db="EMBL/GenBank/DDBJ databases">
        <title>Updated reference genomes for cyclostephanoid diatoms.</title>
        <authorList>
            <person name="Roberts W.R."/>
            <person name="Alverson A.J."/>
        </authorList>
    </citation>
    <scope>NUCLEOTIDE SEQUENCE [LARGE SCALE GENOMIC DNA]</scope>
    <source>
        <strain evidence="4 5">AJA232-27</strain>
    </source>
</reference>
<dbReference type="PANTHER" id="PTHR43207:SF4">
    <property type="entry name" value="AROGENATE DEHYDROGENASE 2, CHLOROPLASTIC"/>
    <property type="match status" value="1"/>
</dbReference>
<dbReference type="PROSITE" id="PS51176">
    <property type="entry name" value="PDH_ADH"/>
    <property type="match status" value="1"/>
</dbReference>
<keyword evidence="5" id="KW-1185">Reference proteome</keyword>
<accession>A0ABD3M4F9</accession>
<dbReference type="Pfam" id="PF02153">
    <property type="entry name" value="PDH_N"/>
    <property type="match status" value="1"/>
</dbReference>
<proteinExistence type="predicted"/>
<dbReference type="InterPro" id="IPR046826">
    <property type="entry name" value="PDH_N"/>
</dbReference>
<sequence>MVAWTCALHAMPWRTDMGVMYYGTTTHYVCCRVETSGAPFKIYGGNSCTNSYSCDNDGASPRGCRWMDDAINAIIHSHRTTTPSSAQHSTLSTLSGTLILIPTMRHHLKLFIVNVSLLLCTGFFLPSESSMTPLNNMPNAAQSASEGNPSEIPTAGELERLKEEEARLAAMLASVRQQKLSVLRSRPLTVGIIGFGRFGQFVGKTFSKYANVIGTSRSDYTKIASDMGAKYIPLSDLESFVMEDDLDVIVIAVSIVSFEDTVKDLVPHLKKRIEAKGTGSCPLIVDVLSVKEHARKVFLDHLPVECDILCTHPMFGPDSAKHGWQGQTFVYERTRVDRVLLDPSSDRSFRHRSSQQDNSDSESEFIDESGKSHSLHENSEAHIEGMDRMERFLSIWEEEGCNMVSMSCSEHDGFTANSQFITHLMGRILGAQGLKATPIDTKGFQNVLKLIETTNADSFDLFYGLYKFNRNSMDCIVKLKEAMDDVVGKLLEEEESDAETELKKSCDAQKR</sequence>